<dbReference type="AlphaFoldDB" id="A0A2Z7BW20"/>
<name>A0A2Z7BW20_9LAMI</name>
<dbReference type="OrthoDB" id="767974at2759"/>
<dbReference type="EMBL" id="KV002479">
    <property type="protein sequence ID" value="KZV37848.1"/>
    <property type="molecule type" value="Genomic_DNA"/>
</dbReference>
<gene>
    <name evidence="1" type="ORF">F511_30758</name>
</gene>
<accession>A0A2Z7BW20</accession>
<evidence type="ECO:0000313" key="1">
    <source>
        <dbReference type="EMBL" id="KZV37848.1"/>
    </source>
</evidence>
<proteinExistence type="predicted"/>
<organism evidence="1 2">
    <name type="scientific">Dorcoceras hygrometricum</name>
    <dbReference type="NCBI Taxonomy" id="472368"/>
    <lineage>
        <taxon>Eukaryota</taxon>
        <taxon>Viridiplantae</taxon>
        <taxon>Streptophyta</taxon>
        <taxon>Embryophyta</taxon>
        <taxon>Tracheophyta</taxon>
        <taxon>Spermatophyta</taxon>
        <taxon>Magnoliopsida</taxon>
        <taxon>eudicotyledons</taxon>
        <taxon>Gunneridae</taxon>
        <taxon>Pentapetalae</taxon>
        <taxon>asterids</taxon>
        <taxon>lamiids</taxon>
        <taxon>Lamiales</taxon>
        <taxon>Gesneriaceae</taxon>
        <taxon>Didymocarpoideae</taxon>
        <taxon>Trichosporeae</taxon>
        <taxon>Loxocarpinae</taxon>
        <taxon>Dorcoceras</taxon>
    </lineage>
</organism>
<dbReference type="PANTHER" id="PTHR36071:SF1">
    <property type="entry name" value="DNA DOUBLE-STRAND BREAK REPAIR PROTEIN"/>
    <property type="match status" value="1"/>
</dbReference>
<protein>
    <submittedName>
        <fullName evidence="1">Uncharacterized protein</fullName>
    </submittedName>
</protein>
<keyword evidence="2" id="KW-1185">Reference proteome</keyword>
<sequence>MEHHSVLEDSQIFNSPEDLKDLFFLLDDMTNKGLHSFVEILTGGLVTYGKTNCCMKKMIREFLPKVLADDSDISKTKLKNIFQLLKDMTIFHGYRAVYTTPSEVYCAAGIEILDGLEDFPFRALSAMHRKVSGVRGYIPTLQSPKSGWSRDGLINVIRKKCSEMLLDLANGNEPAESLAGALGVAGLTLKLILNKPVAIDFRTFSPEIEALQNDIARAIFFLNDSKRVSLIELRRVQVLVSPNVEISVRSLRMAVRNLLTEYLFECSDMDKVPNILLGTLDIINRSQVRCITRLPASEIHTKELMKEEIQKEVEYVLIVSAQAKEVVWNNLPEHAFDQDFAHAYMEDLGNSDILCISDDEEQVRESRQYCGHYYHDSYCGSESICETSPLSTVKSNGFSPLMSPSSKLDVPLISLHATETDPDKNQCGDSEILDCSYTDKKQLSGCVGEYGLAYPDPRKATIKKKISLSNSPDTSHNGKAAKFSFSNPKSDYSDVPVEQKIPFPQQSRTVNQYLEVQEACDAVSMVAYQFVGCMLDELAKMEGLELNQRDLLYLRSSTSVLEYSGGKVHISPYVYDARRF</sequence>
<reference evidence="1 2" key="1">
    <citation type="journal article" date="2015" name="Proc. Natl. Acad. Sci. U.S.A.">
        <title>The resurrection genome of Boea hygrometrica: A blueprint for survival of dehydration.</title>
        <authorList>
            <person name="Xiao L."/>
            <person name="Yang G."/>
            <person name="Zhang L."/>
            <person name="Yang X."/>
            <person name="Zhao S."/>
            <person name="Ji Z."/>
            <person name="Zhou Q."/>
            <person name="Hu M."/>
            <person name="Wang Y."/>
            <person name="Chen M."/>
            <person name="Xu Y."/>
            <person name="Jin H."/>
            <person name="Xiao X."/>
            <person name="Hu G."/>
            <person name="Bao F."/>
            <person name="Hu Y."/>
            <person name="Wan P."/>
            <person name="Li L."/>
            <person name="Deng X."/>
            <person name="Kuang T."/>
            <person name="Xiang C."/>
            <person name="Zhu J.K."/>
            <person name="Oliver M.J."/>
            <person name="He Y."/>
        </authorList>
    </citation>
    <scope>NUCLEOTIDE SEQUENCE [LARGE SCALE GENOMIC DNA]</scope>
    <source>
        <strain evidence="2">cv. XS01</strain>
    </source>
</reference>
<evidence type="ECO:0000313" key="2">
    <source>
        <dbReference type="Proteomes" id="UP000250235"/>
    </source>
</evidence>
<dbReference type="Proteomes" id="UP000250235">
    <property type="component" value="Unassembled WGS sequence"/>
</dbReference>
<dbReference type="PANTHER" id="PTHR36071">
    <property type="entry name" value="DNA DOUBLE-STRAND BREAK REPAIR PROTEIN"/>
    <property type="match status" value="1"/>
</dbReference>